<accession>A0A835Q120</accession>
<dbReference type="PANTHER" id="PTHR43719:SF75">
    <property type="entry name" value="HISTIDINE KINASE CKI1"/>
    <property type="match status" value="1"/>
</dbReference>
<dbReference type="InterPro" id="IPR050956">
    <property type="entry name" value="2C_system_His_kinase"/>
</dbReference>
<sequence>MSTGLGAASRFVVVNGAPRFGDVPSVSTLLESIPGAYTTTRTHEKASCLLFWERHLRRLVDSTSILTWNGGFEYKYCAPLVCLGHVELVQAPTACIDFHLKSWNEVSWTMKKFENKTSCGPFCSQFFNLPYAGCLRLRIAADAPMLARIRDALTCAGDVSIAGVVFFLSRRQIRTDKLLSIWAVLLKDIIKLGGSGYVDVDKQFFNIVQHDQSDLEFAFEIDNTGIGIHKDKRASVFENYVQVKESTSGYEGTGLGLGIIQSYVRLMGGDIGIKVKEPSKKGYCFIFNIMSNCVVSNNLEGEDVESSLVGQFQSSSSNTRGKVQSNICFGIMPQAIALEGLWCQLLIHGVETRRILQALKRTLGFKAELRANIFEAIEVEDCVIETYLLLCLEAAMIVPSSFIPLLQEKMLKVQQ</sequence>
<evidence type="ECO:0000256" key="4">
    <source>
        <dbReference type="ARBA" id="ARBA00023012"/>
    </source>
</evidence>
<dbReference type="SMART" id="SM00387">
    <property type="entry name" value="HATPase_c"/>
    <property type="match status" value="1"/>
</dbReference>
<dbReference type="Pfam" id="PF02518">
    <property type="entry name" value="HATPase_c"/>
    <property type="match status" value="1"/>
</dbReference>
<dbReference type="SUPFAM" id="SSF55874">
    <property type="entry name" value="ATPase domain of HSP90 chaperone/DNA topoisomerase II/histidine kinase"/>
    <property type="match status" value="1"/>
</dbReference>
<dbReference type="EMBL" id="JADCNL010000010">
    <property type="protein sequence ID" value="KAG0463624.1"/>
    <property type="molecule type" value="Genomic_DNA"/>
</dbReference>
<evidence type="ECO:0000313" key="7">
    <source>
        <dbReference type="Proteomes" id="UP000636800"/>
    </source>
</evidence>
<keyword evidence="7" id="KW-1185">Reference proteome</keyword>
<dbReference type="InterPro" id="IPR003594">
    <property type="entry name" value="HATPase_dom"/>
</dbReference>
<proteinExistence type="predicted"/>
<dbReference type="InterPro" id="IPR005467">
    <property type="entry name" value="His_kinase_dom"/>
</dbReference>
<dbReference type="Gene3D" id="3.30.565.10">
    <property type="entry name" value="Histidine kinase-like ATPase, C-terminal domain"/>
    <property type="match status" value="1"/>
</dbReference>
<dbReference type="PROSITE" id="PS50109">
    <property type="entry name" value="HIS_KIN"/>
    <property type="match status" value="1"/>
</dbReference>
<comment type="caution">
    <text evidence="6">The sequence shown here is derived from an EMBL/GenBank/DDBJ whole genome shotgun (WGS) entry which is preliminary data.</text>
</comment>
<dbReference type="EC" id="2.7.13.3" evidence="2"/>
<evidence type="ECO:0000256" key="3">
    <source>
        <dbReference type="ARBA" id="ARBA00022553"/>
    </source>
</evidence>
<evidence type="ECO:0000259" key="5">
    <source>
        <dbReference type="PROSITE" id="PS50109"/>
    </source>
</evidence>
<dbReference type="GO" id="GO:0000160">
    <property type="term" value="P:phosphorelay signal transduction system"/>
    <property type="evidence" value="ECO:0007669"/>
    <property type="project" value="UniProtKB-KW"/>
</dbReference>
<gene>
    <name evidence="6" type="ORF">HPP92_019693</name>
</gene>
<evidence type="ECO:0000313" key="6">
    <source>
        <dbReference type="EMBL" id="KAG0463624.1"/>
    </source>
</evidence>
<dbReference type="InterPro" id="IPR036890">
    <property type="entry name" value="HATPase_C_sf"/>
</dbReference>
<name>A0A835Q120_VANPL</name>
<dbReference type="PRINTS" id="PR00344">
    <property type="entry name" value="BCTRLSENSOR"/>
</dbReference>
<evidence type="ECO:0000256" key="1">
    <source>
        <dbReference type="ARBA" id="ARBA00000085"/>
    </source>
</evidence>
<reference evidence="6 7" key="1">
    <citation type="journal article" date="2020" name="Nat. Food">
        <title>A phased Vanilla planifolia genome enables genetic improvement of flavour and production.</title>
        <authorList>
            <person name="Hasing T."/>
            <person name="Tang H."/>
            <person name="Brym M."/>
            <person name="Khazi F."/>
            <person name="Huang T."/>
            <person name="Chambers A.H."/>
        </authorList>
    </citation>
    <scope>NUCLEOTIDE SEQUENCE [LARGE SCALE GENOMIC DNA]</scope>
    <source>
        <tissue evidence="6">Leaf</tissue>
    </source>
</reference>
<dbReference type="Proteomes" id="UP000636800">
    <property type="component" value="Chromosome 10"/>
</dbReference>
<organism evidence="6 7">
    <name type="scientific">Vanilla planifolia</name>
    <name type="common">Vanilla</name>
    <dbReference type="NCBI Taxonomy" id="51239"/>
    <lineage>
        <taxon>Eukaryota</taxon>
        <taxon>Viridiplantae</taxon>
        <taxon>Streptophyta</taxon>
        <taxon>Embryophyta</taxon>
        <taxon>Tracheophyta</taxon>
        <taxon>Spermatophyta</taxon>
        <taxon>Magnoliopsida</taxon>
        <taxon>Liliopsida</taxon>
        <taxon>Asparagales</taxon>
        <taxon>Orchidaceae</taxon>
        <taxon>Vanilloideae</taxon>
        <taxon>Vanilleae</taxon>
        <taxon>Vanilla</taxon>
    </lineage>
</organism>
<keyword evidence="3" id="KW-0597">Phosphoprotein</keyword>
<dbReference type="GO" id="GO:0004673">
    <property type="term" value="F:protein histidine kinase activity"/>
    <property type="evidence" value="ECO:0007669"/>
    <property type="project" value="UniProtKB-EC"/>
</dbReference>
<dbReference type="InterPro" id="IPR004358">
    <property type="entry name" value="Sig_transdc_His_kin-like_C"/>
</dbReference>
<evidence type="ECO:0000256" key="2">
    <source>
        <dbReference type="ARBA" id="ARBA00012438"/>
    </source>
</evidence>
<feature type="domain" description="Histidine kinase" evidence="5">
    <location>
        <begin position="176"/>
        <end position="293"/>
    </location>
</feature>
<dbReference type="PANTHER" id="PTHR43719">
    <property type="entry name" value="TWO-COMPONENT HISTIDINE KINASE"/>
    <property type="match status" value="1"/>
</dbReference>
<protein>
    <recommendedName>
        <fullName evidence="2">histidine kinase</fullName>
        <ecNumber evidence="2">2.7.13.3</ecNumber>
    </recommendedName>
</protein>
<dbReference type="AlphaFoldDB" id="A0A835Q120"/>
<comment type="catalytic activity">
    <reaction evidence="1">
        <text>ATP + protein L-histidine = ADP + protein N-phospho-L-histidine.</text>
        <dbReference type="EC" id="2.7.13.3"/>
    </reaction>
</comment>
<keyword evidence="4" id="KW-0902">Two-component regulatory system</keyword>
<dbReference type="OrthoDB" id="185373at2759"/>